<gene>
    <name evidence="3" type="ORF">EYC87_00550</name>
</gene>
<evidence type="ECO:0000259" key="2">
    <source>
        <dbReference type="PROSITE" id="PS51819"/>
    </source>
</evidence>
<dbReference type="SUPFAM" id="SSF54593">
    <property type="entry name" value="Glyoxalase/Bleomycin resistance protein/Dihydroxybiphenyl dioxygenase"/>
    <property type="match status" value="1"/>
</dbReference>
<name>A0ABT3SQ21_9GAMM</name>
<dbReference type="PANTHER" id="PTHR43048:SF3">
    <property type="entry name" value="METHYLMALONYL-COA EPIMERASE, MITOCHONDRIAL"/>
    <property type="match status" value="1"/>
</dbReference>
<dbReference type="PANTHER" id="PTHR43048">
    <property type="entry name" value="METHYLMALONYL-COA EPIMERASE"/>
    <property type="match status" value="1"/>
</dbReference>
<dbReference type="RefSeq" id="WP_279251139.1">
    <property type="nucleotide sequence ID" value="NZ_SHNP01000001.1"/>
</dbReference>
<dbReference type="InterPro" id="IPR029068">
    <property type="entry name" value="Glyas_Bleomycin-R_OHBP_Dase"/>
</dbReference>
<dbReference type="InterPro" id="IPR051785">
    <property type="entry name" value="MMCE/EMCE_epimerase"/>
</dbReference>
<protein>
    <recommendedName>
        <fullName evidence="2">VOC domain-containing protein</fullName>
    </recommendedName>
</protein>
<organism evidence="3 4">
    <name type="scientific">Candidatus Seongchinamella marina</name>
    <dbReference type="NCBI Taxonomy" id="2518990"/>
    <lineage>
        <taxon>Bacteria</taxon>
        <taxon>Pseudomonadati</taxon>
        <taxon>Pseudomonadota</taxon>
        <taxon>Gammaproteobacteria</taxon>
        <taxon>Cellvibrionales</taxon>
        <taxon>Halieaceae</taxon>
        <taxon>Seongchinamella</taxon>
    </lineage>
</organism>
<sequence>MSPDSACGVVQIGLVVADVEATVAHYRRLLAVTEWFVNKVDSGNGKGEHFHNRGRPIKARALIAWTRLGNVELELIQPLDSDSVYAEFLRDHGPGVHHVMFEGKDLDATAADFLSAGIPELAGGDLQNTRFKMFDSQEQLGLICEFAEGGELVPDGKI</sequence>
<keyword evidence="4" id="KW-1185">Reference proteome</keyword>
<dbReference type="InterPro" id="IPR037523">
    <property type="entry name" value="VOC_core"/>
</dbReference>
<comment type="caution">
    <text evidence="3">The sequence shown here is derived from an EMBL/GenBank/DDBJ whole genome shotgun (WGS) entry which is preliminary data.</text>
</comment>
<dbReference type="Gene3D" id="3.10.180.10">
    <property type="entry name" value="2,3-Dihydroxybiphenyl 1,2-Dioxygenase, domain 1"/>
    <property type="match status" value="1"/>
</dbReference>
<dbReference type="PROSITE" id="PS51819">
    <property type="entry name" value="VOC"/>
    <property type="match status" value="1"/>
</dbReference>
<dbReference type="Proteomes" id="UP001143307">
    <property type="component" value="Unassembled WGS sequence"/>
</dbReference>
<evidence type="ECO:0000313" key="4">
    <source>
        <dbReference type="Proteomes" id="UP001143307"/>
    </source>
</evidence>
<feature type="domain" description="VOC" evidence="2">
    <location>
        <begin position="8"/>
        <end position="149"/>
    </location>
</feature>
<dbReference type="Pfam" id="PF13669">
    <property type="entry name" value="Glyoxalase_4"/>
    <property type="match status" value="1"/>
</dbReference>
<evidence type="ECO:0000256" key="1">
    <source>
        <dbReference type="ARBA" id="ARBA00022723"/>
    </source>
</evidence>
<proteinExistence type="predicted"/>
<keyword evidence="1" id="KW-0479">Metal-binding</keyword>
<accession>A0ABT3SQ21</accession>
<reference evidence="3" key="1">
    <citation type="submission" date="2019-02" db="EMBL/GenBank/DDBJ databases">
        <authorList>
            <person name="Li S.-H."/>
        </authorList>
    </citation>
    <scope>NUCLEOTIDE SEQUENCE</scope>
    <source>
        <strain evidence="3">IMCC8485</strain>
    </source>
</reference>
<dbReference type="EMBL" id="SHNP01000001">
    <property type="protein sequence ID" value="MCX2972073.1"/>
    <property type="molecule type" value="Genomic_DNA"/>
</dbReference>
<evidence type="ECO:0000313" key="3">
    <source>
        <dbReference type="EMBL" id="MCX2972073.1"/>
    </source>
</evidence>